<evidence type="ECO:0000313" key="2">
    <source>
        <dbReference type="Proteomes" id="UP001642502"/>
    </source>
</evidence>
<dbReference type="EMBL" id="CAWUON010000093">
    <property type="protein sequence ID" value="CAK7272649.1"/>
    <property type="molecule type" value="Genomic_DNA"/>
</dbReference>
<sequence length="76" mass="8449">MLFSLDDIDSVPEDQLCQKEETCTEDEMFESICPLAERSDGEADICTPRYLCIAQPLTAFVKHTAGFKIKLSDMGG</sequence>
<proteinExistence type="predicted"/>
<reference evidence="1 2" key="1">
    <citation type="submission" date="2024-01" db="EMBL/GenBank/DDBJ databases">
        <authorList>
            <person name="Allen C."/>
            <person name="Tagirdzhanova G."/>
        </authorList>
    </citation>
    <scope>NUCLEOTIDE SEQUENCE [LARGE SCALE GENOMIC DNA]</scope>
    <source>
        <strain evidence="1 2">CBS 119000</strain>
    </source>
</reference>
<keyword evidence="2" id="KW-1185">Reference proteome</keyword>
<organism evidence="1 2">
    <name type="scientific">Sporothrix epigloea</name>
    <dbReference type="NCBI Taxonomy" id="1892477"/>
    <lineage>
        <taxon>Eukaryota</taxon>
        <taxon>Fungi</taxon>
        <taxon>Dikarya</taxon>
        <taxon>Ascomycota</taxon>
        <taxon>Pezizomycotina</taxon>
        <taxon>Sordariomycetes</taxon>
        <taxon>Sordariomycetidae</taxon>
        <taxon>Ophiostomatales</taxon>
        <taxon>Ophiostomataceae</taxon>
        <taxon>Sporothrix</taxon>
    </lineage>
</organism>
<name>A0ABP0DWI4_9PEZI</name>
<protein>
    <submittedName>
        <fullName evidence="1">Uncharacterized protein</fullName>
    </submittedName>
</protein>
<accession>A0ABP0DWI4</accession>
<comment type="caution">
    <text evidence="1">The sequence shown here is derived from an EMBL/GenBank/DDBJ whole genome shotgun (WGS) entry which is preliminary data.</text>
</comment>
<gene>
    <name evidence="1" type="ORF">SEPCBS119000_005238</name>
</gene>
<dbReference type="Proteomes" id="UP001642502">
    <property type="component" value="Unassembled WGS sequence"/>
</dbReference>
<evidence type="ECO:0000313" key="1">
    <source>
        <dbReference type="EMBL" id="CAK7272649.1"/>
    </source>
</evidence>
<feature type="non-terminal residue" evidence="1">
    <location>
        <position position="76"/>
    </location>
</feature>